<dbReference type="Gramene" id="MELO3C033976.2.1">
    <property type="protein sequence ID" value="MELO3C033976.2.1"/>
    <property type="gene ID" value="MELO3C033976.2"/>
</dbReference>
<dbReference type="AlphaFoldDB" id="A0A9I9EIR1"/>
<evidence type="ECO:0000256" key="2">
    <source>
        <dbReference type="SAM" id="SignalP"/>
    </source>
</evidence>
<reference evidence="3" key="1">
    <citation type="submission" date="2023-03" db="UniProtKB">
        <authorList>
            <consortium name="EnsemblPlants"/>
        </authorList>
    </citation>
    <scope>IDENTIFICATION</scope>
</reference>
<dbReference type="EnsemblPlants" id="MELO3C033976.2.1">
    <property type="protein sequence ID" value="MELO3C033976.2.1"/>
    <property type="gene ID" value="MELO3C033976.2"/>
</dbReference>
<evidence type="ECO:0008006" key="4">
    <source>
        <dbReference type="Google" id="ProtNLM"/>
    </source>
</evidence>
<feature type="chain" id="PRO_5039942500" description="Secreted protein" evidence="2">
    <location>
        <begin position="25"/>
        <end position="105"/>
    </location>
</feature>
<organism evidence="3">
    <name type="scientific">Cucumis melo</name>
    <name type="common">Muskmelon</name>
    <dbReference type="NCBI Taxonomy" id="3656"/>
    <lineage>
        <taxon>Eukaryota</taxon>
        <taxon>Viridiplantae</taxon>
        <taxon>Streptophyta</taxon>
        <taxon>Embryophyta</taxon>
        <taxon>Tracheophyta</taxon>
        <taxon>Spermatophyta</taxon>
        <taxon>Magnoliopsida</taxon>
        <taxon>eudicotyledons</taxon>
        <taxon>Gunneridae</taxon>
        <taxon>Pentapetalae</taxon>
        <taxon>rosids</taxon>
        <taxon>fabids</taxon>
        <taxon>Cucurbitales</taxon>
        <taxon>Cucurbitaceae</taxon>
        <taxon>Benincaseae</taxon>
        <taxon>Cucumis</taxon>
    </lineage>
</organism>
<evidence type="ECO:0000256" key="1">
    <source>
        <dbReference type="SAM" id="MobiDB-lite"/>
    </source>
</evidence>
<feature type="region of interest" description="Disordered" evidence="1">
    <location>
        <begin position="76"/>
        <end position="105"/>
    </location>
</feature>
<feature type="compositionally biased region" description="Polar residues" evidence="1">
    <location>
        <begin position="78"/>
        <end position="88"/>
    </location>
</feature>
<keyword evidence="2" id="KW-0732">Signal</keyword>
<accession>A0A9I9EIR1</accession>
<protein>
    <recommendedName>
        <fullName evidence="4">Secreted protein</fullName>
    </recommendedName>
</protein>
<evidence type="ECO:0000313" key="3">
    <source>
        <dbReference type="EnsemblPlants" id="MELO3C033976.2.1"/>
    </source>
</evidence>
<name>A0A9I9EIR1_CUCME</name>
<feature type="signal peptide" evidence="2">
    <location>
        <begin position="1"/>
        <end position="24"/>
    </location>
</feature>
<proteinExistence type="predicted"/>
<sequence length="105" mass="11944">MKLCVRPLLHRLLRVLTCTPLILSRAPSHPSSPSLRMLIKDIRQKRRNGKIVYTNNQSHNTGILYNETVDQFQGIGSKRSSFGNSTRMSRPRKKLEKGRGTLSAE</sequence>